<comment type="catalytic activity">
    <reaction evidence="9 10">
        <text>XTP + H2O = XMP + diphosphate + H(+)</text>
        <dbReference type="Rhea" id="RHEA:28610"/>
        <dbReference type="ChEBI" id="CHEBI:15377"/>
        <dbReference type="ChEBI" id="CHEBI:15378"/>
        <dbReference type="ChEBI" id="CHEBI:33019"/>
        <dbReference type="ChEBI" id="CHEBI:57464"/>
        <dbReference type="ChEBI" id="CHEBI:61314"/>
        <dbReference type="EC" id="3.6.1.66"/>
    </reaction>
</comment>
<feature type="binding site" evidence="10">
    <location>
        <position position="71"/>
    </location>
    <ligand>
        <name>substrate</name>
    </ligand>
</feature>
<feature type="binding site" evidence="10">
    <location>
        <position position="70"/>
    </location>
    <ligand>
        <name>Mg(2+)</name>
        <dbReference type="ChEBI" id="CHEBI:18420"/>
    </ligand>
</feature>
<organism evidence="12 13">
    <name type="scientific">Aerococcus viridans</name>
    <dbReference type="NCBI Taxonomy" id="1377"/>
    <lineage>
        <taxon>Bacteria</taxon>
        <taxon>Bacillati</taxon>
        <taxon>Bacillota</taxon>
        <taxon>Bacilli</taxon>
        <taxon>Lactobacillales</taxon>
        <taxon>Aerococcaceae</taxon>
        <taxon>Aerococcus</taxon>
    </lineage>
</organism>
<dbReference type="RefSeq" id="WP_083069668.1">
    <property type="nucleotide sequence ID" value="NZ_JALXKY010000002.1"/>
</dbReference>
<dbReference type="CDD" id="cd00515">
    <property type="entry name" value="HAM1"/>
    <property type="match status" value="1"/>
</dbReference>
<evidence type="ECO:0000256" key="1">
    <source>
        <dbReference type="ARBA" id="ARBA00008023"/>
    </source>
</evidence>
<dbReference type="FunFam" id="3.90.950.10:FF:000001">
    <property type="entry name" value="dITP/XTP pyrophosphatase"/>
    <property type="match status" value="1"/>
</dbReference>
<feature type="binding site" evidence="10">
    <location>
        <position position="177"/>
    </location>
    <ligand>
        <name>substrate</name>
    </ligand>
</feature>
<evidence type="ECO:0000256" key="5">
    <source>
        <dbReference type="ARBA" id="ARBA00022801"/>
    </source>
</evidence>
<accession>A0A2J9PPB8</accession>
<keyword evidence="3 10" id="KW-0479">Metal-binding</keyword>
<feature type="binding site" evidence="10">
    <location>
        <begin position="182"/>
        <end position="183"/>
    </location>
    <ligand>
        <name>substrate</name>
    </ligand>
</feature>
<proteinExistence type="inferred from homology"/>
<comment type="caution">
    <text evidence="10">Lacks conserved residue(s) required for the propagation of feature annotation.</text>
</comment>
<dbReference type="Gene3D" id="3.90.950.10">
    <property type="match status" value="1"/>
</dbReference>
<dbReference type="Proteomes" id="UP000192813">
    <property type="component" value="Unassembled WGS sequence"/>
</dbReference>
<gene>
    <name evidence="12" type="ORF">A6J77_007735</name>
</gene>
<keyword evidence="7 10" id="KW-0546">Nucleotide metabolism</keyword>
<dbReference type="GO" id="GO:0005829">
    <property type="term" value="C:cytosol"/>
    <property type="evidence" value="ECO:0007669"/>
    <property type="project" value="TreeGrafter"/>
</dbReference>
<dbReference type="SUPFAM" id="SSF52972">
    <property type="entry name" value="ITPase-like"/>
    <property type="match status" value="1"/>
</dbReference>
<dbReference type="EMBL" id="NBTM02000001">
    <property type="protein sequence ID" value="PNL92126.1"/>
    <property type="molecule type" value="Genomic_DNA"/>
</dbReference>
<comment type="subunit">
    <text evidence="2 10">Homodimer.</text>
</comment>
<dbReference type="GO" id="GO:0036222">
    <property type="term" value="F:XTP diphosphatase activity"/>
    <property type="evidence" value="ECO:0007669"/>
    <property type="project" value="UniProtKB-UniRule"/>
</dbReference>
<feature type="binding site" evidence="10">
    <location>
        <begin position="154"/>
        <end position="157"/>
    </location>
    <ligand>
        <name>substrate</name>
    </ligand>
</feature>
<comment type="catalytic activity">
    <reaction evidence="8 10">
        <text>dITP + H2O = dIMP + diphosphate + H(+)</text>
        <dbReference type="Rhea" id="RHEA:28342"/>
        <dbReference type="ChEBI" id="CHEBI:15377"/>
        <dbReference type="ChEBI" id="CHEBI:15378"/>
        <dbReference type="ChEBI" id="CHEBI:33019"/>
        <dbReference type="ChEBI" id="CHEBI:61194"/>
        <dbReference type="ChEBI" id="CHEBI:61382"/>
        <dbReference type="EC" id="3.6.1.66"/>
    </reaction>
</comment>
<dbReference type="GO" id="GO:0000166">
    <property type="term" value="F:nucleotide binding"/>
    <property type="evidence" value="ECO:0007669"/>
    <property type="project" value="UniProtKB-KW"/>
</dbReference>
<reference evidence="13" key="1">
    <citation type="submission" date="2017-12" db="EMBL/GenBank/DDBJ databases">
        <title>FDA dAtabase for Regulatory Grade micrObial Sequences (FDA-ARGOS): Supporting development and validation of Infectious Disease Dx tests.</title>
        <authorList>
            <person name="Hoffmann M."/>
            <person name="Allard M."/>
            <person name="Evans P."/>
            <person name="Brown E."/>
            <person name="Tallon L."/>
            <person name="Sadzewicz L."/>
            <person name="Sengamalay N."/>
            <person name="Ott S."/>
            <person name="Godinez A."/>
            <person name="Nagaraj S."/>
            <person name="Vavikolanu K."/>
            <person name="Aluvathingal J."/>
            <person name="Nadendla S."/>
            <person name="Sichtig H."/>
        </authorList>
    </citation>
    <scope>NUCLEOTIDE SEQUENCE [LARGE SCALE GENOMIC DNA]</scope>
    <source>
        <strain evidence="13">FDAARGOS_249</strain>
    </source>
</reference>
<keyword evidence="6 10" id="KW-0460">Magnesium</keyword>
<dbReference type="PANTHER" id="PTHR11067:SF9">
    <property type="entry name" value="INOSINE TRIPHOSPHATE PYROPHOSPHATASE"/>
    <property type="match status" value="1"/>
</dbReference>
<comment type="function">
    <text evidence="10">Pyrophosphatase that catalyzes the hydrolysis of nucleoside triphosphates to their monophosphate derivatives, with a high preference for the non-canonical purine nucleotides XTP (xanthosine triphosphate), dITP (deoxyinosine triphosphate) and ITP. Seems to function as a house-cleaning enzyme that removes non-canonical purine nucleotides from the nucleotide pool, thus preventing their incorporation into DNA/RNA and avoiding chromosomal lesions.</text>
</comment>
<dbReference type="GO" id="GO:0035870">
    <property type="term" value="F:dITP diphosphatase activity"/>
    <property type="evidence" value="ECO:0007669"/>
    <property type="project" value="UniProtKB-UniRule"/>
</dbReference>
<dbReference type="GO" id="GO:0036220">
    <property type="term" value="F:ITP diphosphatase activity"/>
    <property type="evidence" value="ECO:0007669"/>
    <property type="project" value="UniProtKB-UniRule"/>
</dbReference>
<evidence type="ECO:0000256" key="10">
    <source>
        <dbReference type="HAMAP-Rule" id="MF_01405"/>
    </source>
</evidence>
<evidence type="ECO:0000256" key="6">
    <source>
        <dbReference type="ARBA" id="ARBA00022842"/>
    </source>
</evidence>
<dbReference type="GO" id="GO:0009117">
    <property type="term" value="P:nucleotide metabolic process"/>
    <property type="evidence" value="ECO:0007669"/>
    <property type="project" value="UniProtKB-KW"/>
</dbReference>
<dbReference type="EC" id="3.6.1.66" evidence="10"/>
<comment type="catalytic activity">
    <reaction evidence="10">
        <text>ITP + H2O = IMP + diphosphate + H(+)</text>
        <dbReference type="Rhea" id="RHEA:29399"/>
        <dbReference type="ChEBI" id="CHEBI:15377"/>
        <dbReference type="ChEBI" id="CHEBI:15378"/>
        <dbReference type="ChEBI" id="CHEBI:33019"/>
        <dbReference type="ChEBI" id="CHEBI:58053"/>
        <dbReference type="ChEBI" id="CHEBI:61402"/>
        <dbReference type="EC" id="3.6.1.66"/>
    </reaction>
</comment>
<dbReference type="GO" id="GO:0017111">
    <property type="term" value="F:ribonucleoside triphosphate phosphatase activity"/>
    <property type="evidence" value="ECO:0007669"/>
    <property type="project" value="InterPro"/>
</dbReference>
<comment type="similarity">
    <text evidence="1 10 11">Belongs to the HAM1 NTPase family.</text>
</comment>
<dbReference type="InterPro" id="IPR020922">
    <property type="entry name" value="dITP/XTP_pyrophosphatase"/>
</dbReference>
<dbReference type="NCBIfam" id="TIGR00042">
    <property type="entry name" value="RdgB/HAM1 family non-canonical purine NTP pyrophosphatase"/>
    <property type="match status" value="1"/>
</dbReference>
<evidence type="ECO:0000256" key="8">
    <source>
        <dbReference type="ARBA" id="ARBA00051875"/>
    </source>
</evidence>
<keyword evidence="5 10" id="KW-0378">Hydrolase</keyword>
<evidence type="ECO:0000256" key="7">
    <source>
        <dbReference type="ARBA" id="ARBA00023080"/>
    </source>
</evidence>
<evidence type="ECO:0000256" key="2">
    <source>
        <dbReference type="ARBA" id="ARBA00011738"/>
    </source>
</evidence>
<evidence type="ECO:0000256" key="4">
    <source>
        <dbReference type="ARBA" id="ARBA00022741"/>
    </source>
</evidence>
<feature type="active site" description="Proton acceptor" evidence="10">
    <location>
        <position position="70"/>
    </location>
</feature>
<comment type="caution">
    <text evidence="12">The sequence shown here is derived from an EMBL/GenBank/DDBJ whole genome shotgun (WGS) entry which is preliminary data.</text>
</comment>
<evidence type="ECO:0000313" key="12">
    <source>
        <dbReference type="EMBL" id="PNL92126.1"/>
    </source>
</evidence>
<dbReference type="HAMAP" id="MF_01405">
    <property type="entry name" value="Non_canon_purine_NTPase"/>
    <property type="match status" value="1"/>
</dbReference>
<dbReference type="Pfam" id="PF01725">
    <property type="entry name" value="Ham1p_like"/>
    <property type="match status" value="1"/>
</dbReference>
<dbReference type="PANTHER" id="PTHR11067">
    <property type="entry name" value="INOSINE TRIPHOSPHATE PYROPHOSPHATASE/HAM1 PROTEIN"/>
    <property type="match status" value="1"/>
</dbReference>
<feature type="binding site" evidence="10">
    <location>
        <begin position="8"/>
        <end position="13"/>
    </location>
    <ligand>
        <name>substrate</name>
    </ligand>
</feature>
<evidence type="ECO:0000313" key="13">
    <source>
        <dbReference type="Proteomes" id="UP000192813"/>
    </source>
</evidence>
<name>A0A2J9PPB8_9LACT</name>
<sequence length="208" mass="22691">MKKVMIATANQGKAKEFKQLFDQYGIEVKTLLDFPDYPDIPETGTTFIENATIKATTAAKDLHIPVIADDSGLAIDALDGAPGVYSARYAGPEKSDANNRKKALTELADVPDADRGATFHTYLVVSDAQGKVINHYHGTLSGVILREERGENGFGYDPIFYVPSEGLTTAEMSAEKKDSLSHRGNALRLLAKDLENGELNLYEDSNHE</sequence>
<evidence type="ECO:0000256" key="3">
    <source>
        <dbReference type="ARBA" id="ARBA00022723"/>
    </source>
</evidence>
<dbReference type="AlphaFoldDB" id="A0A2J9PPB8"/>
<evidence type="ECO:0000256" key="11">
    <source>
        <dbReference type="RuleBase" id="RU003781"/>
    </source>
</evidence>
<protein>
    <recommendedName>
        <fullName evidence="10">dITP/XTP pyrophosphatase</fullName>
        <ecNumber evidence="10">3.6.1.66</ecNumber>
    </recommendedName>
    <alternativeName>
        <fullName evidence="10">Non-canonical purine NTP pyrophosphatase</fullName>
    </alternativeName>
    <alternativeName>
        <fullName evidence="10">Non-standard purine NTP pyrophosphatase</fullName>
    </alternativeName>
    <alternativeName>
        <fullName evidence="10">Nucleoside-triphosphate diphosphatase</fullName>
    </alternativeName>
    <alternativeName>
        <fullName evidence="10">Nucleoside-triphosphate pyrophosphatase</fullName>
        <shortName evidence="10">NTPase</shortName>
    </alternativeName>
</protein>
<dbReference type="GO" id="GO:0046872">
    <property type="term" value="F:metal ion binding"/>
    <property type="evidence" value="ECO:0007669"/>
    <property type="project" value="UniProtKB-KW"/>
</dbReference>
<keyword evidence="4 10" id="KW-0547">Nucleotide-binding</keyword>
<comment type="cofactor">
    <cofactor evidence="10">
        <name>Mg(2+)</name>
        <dbReference type="ChEBI" id="CHEBI:18420"/>
    </cofactor>
    <text evidence="10">Binds 1 Mg(2+) ion per subunit.</text>
</comment>
<dbReference type="GO" id="GO:0009146">
    <property type="term" value="P:purine nucleoside triphosphate catabolic process"/>
    <property type="evidence" value="ECO:0007669"/>
    <property type="project" value="UniProtKB-UniRule"/>
</dbReference>
<dbReference type="InterPro" id="IPR029001">
    <property type="entry name" value="ITPase-like_fam"/>
</dbReference>
<dbReference type="NCBIfam" id="NF011397">
    <property type="entry name" value="PRK14822.1"/>
    <property type="match status" value="1"/>
</dbReference>
<dbReference type="InterPro" id="IPR002637">
    <property type="entry name" value="RdgB/HAM1"/>
</dbReference>
<evidence type="ECO:0000256" key="9">
    <source>
        <dbReference type="ARBA" id="ARBA00052017"/>
    </source>
</evidence>